<evidence type="ECO:0000256" key="7">
    <source>
        <dbReference type="ARBA" id="ARBA00023065"/>
    </source>
</evidence>
<keyword evidence="6" id="KW-0408">Iron</keyword>
<feature type="domain" description="TonB-dependent receptor-like beta-barrel" evidence="14">
    <location>
        <begin position="298"/>
        <end position="749"/>
    </location>
</feature>
<evidence type="ECO:0000256" key="6">
    <source>
        <dbReference type="ARBA" id="ARBA00023004"/>
    </source>
</evidence>
<evidence type="ECO:0000256" key="5">
    <source>
        <dbReference type="ARBA" id="ARBA00022692"/>
    </source>
</evidence>
<keyword evidence="2 11" id="KW-0813">Transport</keyword>
<comment type="similarity">
    <text evidence="11 12">Belongs to the TonB-dependent receptor family.</text>
</comment>
<evidence type="ECO:0000256" key="1">
    <source>
        <dbReference type="ARBA" id="ARBA00004571"/>
    </source>
</evidence>
<evidence type="ECO:0000259" key="15">
    <source>
        <dbReference type="Pfam" id="PF07715"/>
    </source>
</evidence>
<evidence type="ECO:0000313" key="17">
    <source>
        <dbReference type="Proteomes" id="UP001560685"/>
    </source>
</evidence>
<name>A0ABV3Z3I0_9PROT</name>
<dbReference type="InterPro" id="IPR000531">
    <property type="entry name" value="Beta-barrel_TonB"/>
</dbReference>
<evidence type="ECO:0000256" key="10">
    <source>
        <dbReference type="ARBA" id="ARBA00023237"/>
    </source>
</evidence>
<proteinExistence type="inferred from homology"/>
<evidence type="ECO:0000256" key="11">
    <source>
        <dbReference type="PROSITE-ProRule" id="PRU01360"/>
    </source>
</evidence>
<dbReference type="InterPro" id="IPR012910">
    <property type="entry name" value="Plug_dom"/>
</dbReference>
<keyword evidence="4" id="KW-0410">Iron transport</keyword>
<evidence type="ECO:0000256" key="8">
    <source>
        <dbReference type="ARBA" id="ARBA00023077"/>
    </source>
</evidence>
<dbReference type="Pfam" id="PF07715">
    <property type="entry name" value="Plug"/>
    <property type="match status" value="1"/>
</dbReference>
<feature type="chain" id="PRO_5046436596" evidence="13">
    <location>
        <begin position="33"/>
        <end position="795"/>
    </location>
</feature>
<evidence type="ECO:0000256" key="3">
    <source>
        <dbReference type="ARBA" id="ARBA00022452"/>
    </source>
</evidence>
<reference evidence="16 17" key="1">
    <citation type="submission" date="2024-05" db="EMBL/GenBank/DDBJ databases">
        <title>Three bacterial strains, DH-69, EH-24, and ECK-19 isolated from coastal sediments.</title>
        <authorList>
            <person name="Ye Y.-Q."/>
            <person name="Du Z.-J."/>
        </authorList>
    </citation>
    <scope>NUCLEOTIDE SEQUENCE [LARGE SCALE GENOMIC DNA]</scope>
    <source>
        <strain evidence="16 17">ECK-19</strain>
    </source>
</reference>
<accession>A0ABV3Z3I0</accession>
<keyword evidence="7" id="KW-0406">Ion transport</keyword>
<keyword evidence="8 12" id="KW-0798">TonB box</keyword>
<evidence type="ECO:0000256" key="13">
    <source>
        <dbReference type="SAM" id="SignalP"/>
    </source>
</evidence>
<comment type="subcellular location">
    <subcellularLocation>
        <location evidence="1 11">Cell outer membrane</location>
        <topology evidence="1 11">Multi-pass membrane protein</topology>
    </subcellularLocation>
</comment>
<dbReference type="InterPro" id="IPR036942">
    <property type="entry name" value="Beta-barrel_TonB_sf"/>
</dbReference>
<feature type="domain" description="TonB-dependent receptor plug" evidence="15">
    <location>
        <begin position="58"/>
        <end position="170"/>
    </location>
</feature>
<keyword evidence="9 11" id="KW-0472">Membrane</keyword>
<feature type="signal peptide" evidence="13">
    <location>
        <begin position="1"/>
        <end position="32"/>
    </location>
</feature>
<dbReference type="RefSeq" id="WP_369313310.1">
    <property type="nucleotide sequence ID" value="NZ_JBEHZE010000001.1"/>
</dbReference>
<protein>
    <submittedName>
        <fullName evidence="16">TonB-dependent receptor</fullName>
    </submittedName>
</protein>
<evidence type="ECO:0000256" key="12">
    <source>
        <dbReference type="RuleBase" id="RU003357"/>
    </source>
</evidence>
<gene>
    <name evidence="16" type="ORF">ABFZ84_07310</name>
</gene>
<dbReference type="InterPro" id="IPR039426">
    <property type="entry name" value="TonB-dep_rcpt-like"/>
</dbReference>
<dbReference type="SUPFAM" id="SSF56935">
    <property type="entry name" value="Porins"/>
    <property type="match status" value="1"/>
</dbReference>
<dbReference type="Gene3D" id="2.40.170.20">
    <property type="entry name" value="TonB-dependent receptor, beta-barrel domain"/>
    <property type="match status" value="1"/>
</dbReference>
<keyword evidence="5 11" id="KW-0812">Transmembrane</keyword>
<dbReference type="Pfam" id="PF00593">
    <property type="entry name" value="TonB_dep_Rec_b-barrel"/>
    <property type="match status" value="1"/>
</dbReference>
<dbReference type="Proteomes" id="UP001560685">
    <property type="component" value="Unassembled WGS sequence"/>
</dbReference>
<evidence type="ECO:0000259" key="14">
    <source>
        <dbReference type="Pfam" id="PF00593"/>
    </source>
</evidence>
<keyword evidence="10 11" id="KW-0998">Cell outer membrane</keyword>
<keyword evidence="17" id="KW-1185">Reference proteome</keyword>
<comment type="caution">
    <text evidence="16">The sequence shown here is derived from an EMBL/GenBank/DDBJ whole genome shotgun (WGS) entry which is preliminary data.</text>
</comment>
<keyword evidence="13" id="KW-0732">Signal</keyword>
<dbReference type="PANTHER" id="PTHR32552:SF81">
    <property type="entry name" value="TONB-DEPENDENT OUTER MEMBRANE RECEPTOR"/>
    <property type="match status" value="1"/>
</dbReference>
<evidence type="ECO:0000256" key="9">
    <source>
        <dbReference type="ARBA" id="ARBA00023136"/>
    </source>
</evidence>
<evidence type="ECO:0000256" key="4">
    <source>
        <dbReference type="ARBA" id="ARBA00022496"/>
    </source>
</evidence>
<dbReference type="PROSITE" id="PS52016">
    <property type="entry name" value="TONB_DEPENDENT_REC_3"/>
    <property type="match status" value="1"/>
</dbReference>
<evidence type="ECO:0000256" key="2">
    <source>
        <dbReference type="ARBA" id="ARBA00022448"/>
    </source>
</evidence>
<dbReference type="EMBL" id="JBEHZE010000001">
    <property type="protein sequence ID" value="MEX6633355.1"/>
    <property type="molecule type" value="Genomic_DNA"/>
</dbReference>
<keyword evidence="16" id="KW-0675">Receptor</keyword>
<keyword evidence="3 11" id="KW-1134">Transmembrane beta strand</keyword>
<evidence type="ECO:0000313" key="16">
    <source>
        <dbReference type="EMBL" id="MEX6633355.1"/>
    </source>
</evidence>
<organism evidence="16 17">
    <name type="scientific">Hyphococcus lacteus</name>
    <dbReference type="NCBI Taxonomy" id="3143536"/>
    <lineage>
        <taxon>Bacteria</taxon>
        <taxon>Pseudomonadati</taxon>
        <taxon>Pseudomonadota</taxon>
        <taxon>Alphaproteobacteria</taxon>
        <taxon>Parvularculales</taxon>
        <taxon>Parvularculaceae</taxon>
        <taxon>Hyphococcus</taxon>
    </lineage>
</organism>
<sequence>MKSIKNMQRKNVMVMSLLCGTALSTLPVGVMAQSSTDNATPRVRDEITVTATRREQSVTDVPYNISAVSGAAIDAAKTYDSAELLRSIPGVGVVDRGARNSGTLNQVRIRGLSVDGNALGDYAVSSVASVSTYVNETPIFANFLLRDLERVEVLRGPQGTLYGSGSLGGTIRYITRDPQLGEFSGSASGSLSHAEGSGSAGYTVDGVLNVPLFADAALRVVGSWADYPGITDYVNLYELDAGGIPVAPNGILDPAATYREQKDADYLEQWMLRATLLWEPTDAISIKAMHARQSDDVGGRRQQTVNSDGFGRPYQEYENGSIQLEPSSRDLNTSSLEVNVDLGFATLTSSTSHYDHNGESTSENTGFYAQAGFLGFYYNYPRPMASAVRSYADEAVVQEIRLVSDTQSTFDYVIGGFYRKQQIESTQQSYLRGFKSWWDTLLPFASGAVTGDQDFDYGRVENFEELAAFGELTWHITPDVDLTGGIRYFDNTSENTTFIDLPLYTGVFTPTTAFFETSEDDVLFKGNLSWRYTDSDMIYATVSEGYRRGGSNAVPLTGTFAEDPGWQRYDADSVVNYEAGLKGNRNGLIYDLSVFYIDWSDPQLNTSTTNWGFFAVQNGGSARTMGVEAHVDGYFAEDFHYSLGYTYVDAELTEDFFAPDNAVTPFALDGARLPGAPEHMLNWAVDYTHDLSTDWSLFARVDGFYQSESRNSVGTSPTFNVPLEGFQIWNSTLTLSNGPVSASLWVKNIFNEEGVTGVFTEAYMGTSPSQGYFGNANKEMISLPRTVGISATYSF</sequence>
<dbReference type="PANTHER" id="PTHR32552">
    <property type="entry name" value="FERRICHROME IRON RECEPTOR-RELATED"/>
    <property type="match status" value="1"/>
</dbReference>